<organism evidence="1 2">
    <name type="scientific">Tuber aestivum</name>
    <name type="common">summer truffle</name>
    <dbReference type="NCBI Taxonomy" id="59557"/>
    <lineage>
        <taxon>Eukaryota</taxon>
        <taxon>Fungi</taxon>
        <taxon>Dikarya</taxon>
        <taxon>Ascomycota</taxon>
        <taxon>Pezizomycotina</taxon>
        <taxon>Pezizomycetes</taxon>
        <taxon>Pezizales</taxon>
        <taxon>Tuberaceae</taxon>
        <taxon>Tuber</taxon>
    </lineage>
</organism>
<proteinExistence type="predicted"/>
<keyword evidence="2" id="KW-1185">Reference proteome</keyword>
<dbReference type="Proteomes" id="UP001412239">
    <property type="component" value="Unassembled WGS sequence"/>
</dbReference>
<accession>A0A292Q6I3</accession>
<feature type="non-terminal residue" evidence="1">
    <location>
        <position position="142"/>
    </location>
</feature>
<protein>
    <submittedName>
        <fullName evidence="1">Uncharacterized protein</fullName>
    </submittedName>
</protein>
<name>A0A292Q6I3_9PEZI</name>
<gene>
    <name evidence="1" type="ORF">GSTUAT00001286001</name>
</gene>
<evidence type="ECO:0000313" key="1">
    <source>
        <dbReference type="EMBL" id="CUS14555.1"/>
    </source>
</evidence>
<sequence>WGFRHRIFGVVKPDSPFLGMHLGGISGGLGSLFRLQGKGPSWEGGSHEGEGVYGGINLMVAQLSTLQHILSLAWTGGGGVFQKRRQRNLVVVQSKQGIGCLADPAGQKNRYKAIRKLETGNQALRSKTVHVRFVNYYMSSTG</sequence>
<dbReference type="EMBL" id="LN890957">
    <property type="protein sequence ID" value="CUS14555.1"/>
    <property type="molecule type" value="Genomic_DNA"/>
</dbReference>
<evidence type="ECO:0000313" key="2">
    <source>
        <dbReference type="Proteomes" id="UP001412239"/>
    </source>
</evidence>
<dbReference type="AlphaFoldDB" id="A0A292Q6I3"/>
<reference evidence="1" key="1">
    <citation type="submission" date="2015-10" db="EMBL/GenBank/DDBJ databases">
        <authorList>
            <person name="Regsiter A."/>
            <person name="william w."/>
        </authorList>
    </citation>
    <scope>NUCLEOTIDE SEQUENCE</scope>
    <source>
        <strain evidence="1">Montdore</strain>
    </source>
</reference>
<feature type="non-terminal residue" evidence="1">
    <location>
        <position position="1"/>
    </location>
</feature>